<name>A0A3M6D557_9PSED</name>
<dbReference type="AlphaFoldDB" id="A0A3M6D557"/>
<protein>
    <submittedName>
        <fullName evidence="1">Uncharacterized protein</fullName>
    </submittedName>
</protein>
<evidence type="ECO:0000313" key="2">
    <source>
        <dbReference type="Proteomes" id="UP000279173"/>
    </source>
</evidence>
<comment type="caution">
    <text evidence="1">The sequence shown here is derived from an EMBL/GenBank/DDBJ whole genome shotgun (WGS) entry which is preliminary data.</text>
</comment>
<sequence>MKVISHFVRGSFFVTLELRIDCKKLSRCIEAGSSKCTNYVISLCFRRATERTKVMICPRFNSDGSSVSTIRGIFFVLYGSAFCCLDKGILNASLKNFFKINITLKMR</sequence>
<gene>
    <name evidence="1" type="ORF">ALP10_200057</name>
</gene>
<dbReference type="EMBL" id="RBUT01000051">
    <property type="protein sequence ID" value="RMV51083.1"/>
    <property type="molecule type" value="Genomic_DNA"/>
</dbReference>
<reference evidence="1 2" key="1">
    <citation type="submission" date="2018-08" db="EMBL/GenBank/DDBJ databases">
        <title>Recombination of ecologically and evolutionarily significant loci maintains genetic cohesion in the Pseudomonas syringae species complex.</title>
        <authorList>
            <person name="Dillon M."/>
            <person name="Thakur S."/>
            <person name="Almeida R.N.D."/>
            <person name="Weir B.S."/>
            <person name="Guttman D.S."/>
        </authorList>
    </citation>
    <scope>NUCLEOTIDE SEQUENCE [LARGE SCALE GENOMIC DNA]</scope>
    <source>
        <strain evidence="1 2">ICMP 3263</strain>
    </source>
</reference>
<dbReference type="Proteomes" id="UP000279173">
    <property type="component" value="Unassembled WGS sequence"/>
</dbReference>
<organism evidence="1 2">
    <name type="scientific">Pseudomonas syringae pv. helianthi</name>
    <dbReference type="NCBI Taxonomy" id="251654"/>
    <lineage>
        <taxon>Bacteria</taxon>
        <taxon>Pseudomonadati</taxon>
        <taxon>Pseudomonadota</taxon>
        <taxon>Gammaproteobacteria</taxon>
        <taxon>Pseudomonadales</taxon>
        <taxon>Pseudomonadaceae</taxon>
        <taxon>Pseudomonas</taxon>
    </lineage>
</organism>
<evidence type="ECO:0000313" key="1">
    <source>
        <dbReference type="EMBL" id="RMV51083.1"/>
    </source>
</evidence>
<proteinExistence type="predicted"/>
<accession>A0A3M6D557</accession>